<dbReference type="Gene3D" id="2.60.120.200">
    <property type="match status" value="1"/>
</dbReference>
<proteinExistence type="predicted"/>
<name>A0A5J6VLP4_9VIRU</name>
<keyword evidence="1" id="KW-1133">Transmembrane helix</keyword>
<dbReference type="EMBL" id="MN448297">
    <property type="protein sequence ID" value="QFG75072.1"/>
    <property type="molecule type" value="Genomic_DNA"/>
</dbReference>
<accession>A0A5J6VLP4</accession>
<organism evidence="2">
    <name type="scientific">Megaviridae environmental sample</name>
    <dbReference type="NCBI Taxonomy" id="1737588"/>
    <lineage>
        <taxon>Viruses</taxon>
        <taxon>Varidnaviria</taxon>
        <taxon>Bamfordvirae</taxon>
        <taxon>Nucleocytoviricota</taxon>
        <taxon>Megaviricetes</taxon>
        <taxon>Imitervirales</taxon>
        <taxon>Mimiviridae</taxon>
        <taxon>environmental samples</taxon>
    </lineage>
</organism>
<evidence type="ECO:0000313" key="2">
    <source>
        <dbReference type="EMBL" id="QFG75072.1"/>
    </source>
</evidence>
<keyword evidence="1" id="KW-0472">Membrane</keyword>
<feature type="transmembrane region" description="Helical" evidence="1">
    <location>
        <begin position="16"/>
        <end position="35"/>
    </location>
</feature>
<keyword evidence="2" id="KW-0430">Lectin</keyword>
<dbReference type="GO" id="GO:0030246">
    <property type="term" value="F:carbohydrate binding"/>
    <property type="evidence" value="ECO:0007669"/>
    <property type="project" value="UniProtKB-KW"/>
</dbReference>
<keyword evidence="1" id="KW-0812">Transmembrane</keyword>
<sequence length="286" mass="32193">MLDNAKNMIQNSGMKNMIFMIIVVIIIVIVIYYLMSLFSMTGETAVISGSIDAKHGKIVEQDPNVHGSRPILRSNNRTTGLEFTWSVWVNIDHMDYLPGKEKLIFNKGSSQSNCPGLYIDKNTNNFIVRVDNFNGGKEEIVINDFTLNKWINIMIRCENLYLDVYINGTIVKRHVCSYLPKQNYSNVNVATDGGFSGKLADLYYWNSALGTSKIESIIELGPGLMEYDPHSIYDKGSSIWDWFRNLFSSHKGSSNIPTAGVPGYYSLRWFLGNDDSSTTSLDYGGL</sequence>
<dbReference type="InterPro" id="IPR013320">
    <property type="entry name" value="ConA-like_dom_sf"/>
</dbReference>
<evidence type="ECO:0000256" key="1">
    <source>
        <dbReference type="SAM" id="Phobius"/>
    </source>
</evidence>
<dbReference type="SUPFAM" id="SSF49899">
    <property type="entry name" value="Concanavalin A-like lectins/glucanases"/>
    <property type="match status" value="1"/>
</dbReference>
<reference evidence="2" key="1">
    <citation type="journal article" date="2019" name="Philos. Trans. R. Soc. Lond., B, Biol. Sci.">
        <title>Targeted metagenomic recovery of four divergent viruses reveals shared and distinctive characteristics of giant viruses of marine eukaryotes.</title>
        <authorList>
            <person name="Needham D.M."/>
            <person name="Poirier C."/>
            <person name="Hehenberger E."/>
            <person name="Jimenez V."/>
            <person name="Swalwell J.E."/>
            <person name="Santoro A.E."/>
            <person name="Worden A.Z."/>
        </authorList>
    </citation>
    <scope>NUCLEOTIDE SEQUENCE</scope>
    <source>
        <strain evidence="2">OPacV-421</strain>
    </source>
</reference>
<dbReference type="Pfam" id="PF13385">
    <property type="entry name" value="Laminin_G_3"/>
    <property type="match status" value="1"/>
</dbReference>
<protein>
    <submittedName>
        <fullName evidence="2">Concanavalin A-like lectin/glucanase superfamily protein</fullName>
    </submittedName>
</protein>